<organism evidence="3 4">
    <name type="scientific">Streptomyces phaeochromogenes</name>
    <dbReference type="NCBI Taxonomy" id="1923"/>
    <lineage>
        <taxon>Bacteria</taxon>
        <taxon>Bacillati</taxon>
        <taxon>Actinomycetota</taxon>
        <taxon>Actinomycetes</taxon>
        <taxon>Kitasatosporales</taxon>
        <taxon>Streptomycetaceae</taxon>
        <taxon>Streptomyces</taxon>
        <taxon>Streptomyces phaeochromogenes group</taxon>
    </lineage>
</organism>
<evidence type="ECO:0000313" key="3">
    <source>
        <dbReference type="EMBL" id="WSD20528.1"/>
    </source>
</evidence>
<dbReference type="PRINTS" id="PR01438">
    <property type="entry name" value="UNVRSLSTRESS"/>
</dbReference>
<feature type="domain" description="UspA" evidence="2">
    <location>
        <begin position="1"/>
        <end position="143"/>
    </location>
</feature>
<proteinExistence type="inferred from homology"/>
<dbReference type="InterPro" id="IPR006015">
    <property type="entry name" value="Universal_stress_UspA"/>
</dbReference>
<dbReference type="RefSeq" id="WP_326762200.1">
    <property type="nucleotide sequence ID" value="NZ_CP109135.1"/>
</dbReference>
<dbReference type="EMBL" id="CP109135">
    <property type="protein sequence ID" value="WSD20528.1"/>
    <property type="molecule type" value="Genomic_DNA"/>
</dbReference>
<evidence type="ECO:0000313" key="4">
    <source>
        <dbReference type="Proteomes" id="UP001340816"/>
    </source>
</evidence>
<gene>
    <name evidence="3" type="ORF">OHB35_48855</name>
</gene>
<dbReference type="Gene3D" id="3.40.50.620">
    <property type="entry name" value="HUPs"/>
    <property type="match status" value="2"/>
</dbReference>
<dbReference type="SUPFAM" id="SSF52402">
    <property type="entry name" value="Adenine nucleotide alpha hydrolases-like"/>
    <property type="match status" value="2"/>
</dbReference>
<feature type="domain" description="UspA" evidence="2">
    <location>
        <begin position="166"/>
        <end position="305"/>
    </location>
</feature>
<dbReference type="PANTHER" id="PTHR46268">
    <property type="entry name" value="STRESS RESPONSE PROTEIN NHAX"/>
    <property type="match status" value="1"/>
</dbReference>
<dbReference type="Proteomes" id="UP001340816">
    <property type="component" value="Chromosome"/>
</dbReference>
<dbReference type="PANTHER" id="PTHR46268:SF6">
    <property type="entry name" value="UNIVERSAL STRESS PROTEIN UP12"/>
    <property type="match status" value="1"/>
</dbReference>
<dbReference type="InterPro" id="IPR006016">
    <property type="entry name" value="UspA"/>
</dbReference>
<keyword evidence="4" id="KW-1185">Reference proteome</keyword>
<reference evidence="3 4" key="1">
    <citation type="submission" date="2022-10" db="EMBL/GenBank/DDBJ databases">
        <title>The complete genomes of actinobacterial strains from the NBC collection.</title>
        <authorList>
            <person name="Joergensen T.S."/>
            <person name="Alvarez Arevalo M."/>
            <person name="Sterndorff E.B."/>
            <person name="Faurdal D."/>
            <person name="Vuksanovic O."/>
            <person name="Mourched A.-S."/>
            <person name="Charusanti P."/>
            <person name="Shaw S."/>
            <person name="Blin K."/>
            <person name="Weber T."/>
        </authorList>
    </citation>
    <scope>NUCLEOTIDE SEQUENCE [LARGE SCALE GENOMIC DNA]</scope>
    <source>
        <strain evidence="3 4">NBC 01752</strain>
    </source>
</reference>
<dbReference type="InterPro" id="IPR014729">
    <property type="entry name" value="Rossmann-like_a/b/a_fold"/>
</dbReference>
<accession>A0ABZ1HTL6</accession>
<sequence>MPRNVTAGLDGSPESLAAADWAAREALLRDMPLRLVHAREWEPYAYAPLGGVSVPRSVSDAHRDWAEHMPREAESRLARRYPGLRIGTDSMAEKPVPALLAAAEDAEVLVLGSRGLNGVTGFLLGSVALAVVARTARPVVLVRAGERAEDEHLPDGAGVASTVTPYRDVVLGLDLRNPDDKVIEFAFDAASRRAANLRVLHGWSLPVSSHGYGGIVDPEFDAELTARVRQELSDVLRPWRTKFPGVEVNEQTVIGGAGSHLVDASWDAALVVVGRRTRNVQFGTHIGPVTHAVLHHAIAPVAVVPHD</sequence>
<protein>
    <submittedName>
        <fullName evidence="3">Universal stress protein</fullName>
    </submittedName>
</protein>
<dbReference type="Pfam" id="PF00582">
    <property type="entry name" value="Usp"/>
    <property type="match status" value="2"/>
</dbReference>
<name>A0ABZ1HTL6_STRPH</name>
<comment type="similarity">
    <text evidence="1">Belongs to the universal stress protein A family.</text>
</comment>
<evidence type="ECO:0000259" key="2">
    <source>
        <dbReference type="Pfam" id="PF00582"/>
    </source>
</evidence>
<evidence type="ECO:0000256" key="1">
    <source>
        <dbReference type="ARBA" id="ARBA00008791"/>
    </source>
</evidence>